<dbReference type="Pfam" id="PF00196">
    <property type="entry name" value="GerE"/>
    <property type="match status" value="1"/>
</dbReference>
<accession>A0A2A9CW78</accession>
<dbReference type="GO" id="GO:0016539">
    <property type="term" value="P:intein-mediated protein splicing"/>
    <property type="evidence" value="ECO:0007669"/>
    <property type="project" value="InterPro"/>
</dbReference>
<dbReference type="EMBL" id="PDJD01000001">
    <property type="protein sequence ID" value="PFG18687.1"/>
    <property type="molecule type" value="Genomic_DNA"/>
</dbReference>
<evidence type="ECO:0000313" key="2">
    <source>
        <dbReference type="EMBL" id="PFG18687.1"/>
    </source>
</evidence>
<dbReference type="Proteomes" id="UP000224915">
    <property type="component" value="Unassembled WGS sequence"/>
</dbReference>
<feature type="domain" description="HTH luxR-type" evidence="1">
    <location>
        <begin position="751"/>
        <end position="808"/>
    </location>
</feature>
<name>A0A2A9CW78_9MICO</name>
<evidence type="ECO:0000259" key="1">
    <source>
        <dbReference type="SMART" id="SM00421"/>
    </source>
</evidence>
<dbReference type="Gene3D" id="1.10.10.10">
    <property type="entry name" value="Winged helix-like DNA-binding domain superfamily/Winged helix DNA-binding domain"/>
    <property type="match status" value="1"/>
</dbReference>
<dbReference type="SUPFAM" id="SSF48452">
    <property type="entry name" value="TPR-like"/>
    <property type="match status" value="1"/>
</dbReference>
<protein>
    <submittedName>
        <fullName evidence="2">ATP/maltotriose-dependent transcriptional regulator MalT</fullName>
    </submittedName>
</protein>
<dbReference type="InterPro" id="IPR006141">
    <property type="entry name" value="Intein_N"/>
</dbReference>
<dbReference type="SUPFAM" id="SSF46894">
    <property type="entry name" value="C-terminal effector domain of the bipartite response regulators"/>
    <property type="match status" value="1"/>
</dbReference>
<dbReference type="PROSITE" id="PS50817">
    <property type="entry name" value="INTEIN_N_TER"/>
    <property type="match status" value="1"/>
</dbReference>
<keyword evidence="3" id="KW-1185">Reference proteome</keyword>
<dbReference type="AlphaFoldDB" id="A0A2A9CW78"/>
<dbReference type="InterPro" id="IPR000792">
    <property type="entry name" value="Tscrpt_reg_LuxR_C"/>
</dbReference>
<sequence>MLQVGTSRDGRALLERPRVLEHLDRGLRHPVVLLGGLNGMGRVTALTQWAQVHGAVLVQPGAWDAQAAAQVVAAVATGQRTLLVLSARDPGLGEALEHARSLGGLDAYLHVVVRGGVALGVDSAALTRHSGVEVASVDPRLLLFTRSEIMELGRLHAREIDEIEAGEILDATSGHPELVVSCLRRDDERDARDQSWLEVAVGVVRENLTAQGPNTLLPTDLRAHLRRVALLGGVPTRVTNALAARQGWAEDLQDLVACGLVSIGPQDSFQIVEVLGRAVSASAPEVVRCDSRTAVRAAQELWAMGEVAWALHVLEQRGERADLITVLLANGSSLPDLGVTRILDLERRWSIAVEPELAVLVARALVDLTMPGHDARLTPGRLERAAGLLVTLPGTIPARLNVMSALVQGPVERGNGDAAASSETLRAALAEVEAGSGAVEAPLHASLLAQSAVTHLSLGQYREAATALAGAETLDDSGVPAAIARAGAPMVTATIETPRWRDLDDGAQPAAARRLGAYGRAFRAFSRLQMDEGARLLRSEFGPAGAEPARDPLVLEVLAQQLESVAALATGTQESALWNLDVLERALEGRSLTAFETSILRASRAELLSELDRVPEAEDLLRDGLGQFTSTDRVYARVQWRAGRPEVALELLEPVITDDHVLESRQTVWAYVLHALAARDCDRMEESNDSLRRALALAARNGNLMPFARHGWAVLVGLVRQAQQTHLDPASAMIVGELERAVASQARTHLLGRLSAREQAVLTAAAQAADAHALAELLFVSPNTIKTQMRQVYRALGVRGFSEVRVVSRALERDAPAQ</sequence>
<dbReference type="SMART" id="SM00421">
    <property type="entry name" value="HTH_LUXR"/>
    <property type="match status" value="1"/>
</dbReference>
<evidence type="ECO:0000313" key="3">
    <source>
        <dbReference type="Proteomes" id="UP000224915"/>
    </source>
</evidence>
<gene>
    <name evidence="2" type="ORF">ATL40_0230</name>
</gene>
<dbReference type="InterPro" id="IPR011990">
    <property type="entry name" value="TPR-like_helical_dom_sf"/>
</dbReference>
<dbReference type="InterPro" id="IPR036388">
    <property type="entry name" value="WH-like_DNA-bd_sf"/>
</dbReference>
<dbReference type="OrthoDB" id="3178268at2"/>
<dbReference type="InterPro" id="IPR016032">
    <property type="entry name" value="Sig_transdc_resp-reg_C-effctor"/>
</dbReference>
<dbReference type="GO" id="GO:0006355">
    <property type="term" value="P:regulation of DNA-templated transcription"/>
    <property type="evidence" value="ECO:0007669"/>
    <property type="project" value="InterPro"/>
</dbReference>
<comment type="caution">
    <text evidence="2">The sequence shown here is derived from an EMBL/GenBank/DDBJ whole genome shotgun (WGS) entry which is preliminary data.</text>
</comment>
<organism evidence="2 3">
    <name type="scientific">Serinibacter salmoneus</name>
    <dbReference type="NCBI Taxonomy" id="556530"/>
    <lineage>
        <taxon>Bacteria</taxon>
        <taxon>Bacillati</taxon>
        <taxon>Actinomycetota</taxon>
        <taxon>Actinomycetes</taxon>
        <taxon>Micrococcales</taxon>
        <taxon>Beutenbergiaceae</taxon>
        <taxon>Serinibacter</taxon>
    </lineage>
</organism>
<dbReference type="RefSeq" id="WP_098467933.1">
    <property type="nucleotide sequence ID" value="NZ_PDJD01000001.1"/>
</dbReference>
<reference evidence="2 3" key="1">
    <citation type="submission" date="2017-10" db="EMBL/GenBank/DDBJ databases">
        <title>Sequencing the genomes of 1000 actinobacteria strains.</title>
        <authorList>
            <person name="Klenk H.-P."/>
        </authorList>
    </citation>
    <scope>NUCLEOTIDE SEQUENCE [LARGE SCALE GENOMIC DNA]</scope>
    <source>
        <strain evidence="2 3">DSM 21801</strain>
    </source>
</reference>
<dbReference type="GO" id="GO:0003677">
    <property type="term" value="F:DNA binding"/>
    <property type="evidence" value="ECO:0007669"/>
    <property type="project" value="InterPro"/>
</dbReference>
<proteinExistence type="predicted"/>